<reference evidence="1 2" key="2">
    <citation type="journal article" date="2010" name="Nucleic Acids Res.">
        <title>BeetleBase in 2010: revisions to provide comprehensive genomic information for Tribolium castaneum.</title>
        <authorList>
            <person name="Kim H.S."/>
            <person name="Murphy T."/>
            <person name="Xia J."/>
            <person name="Caragea D."/>
            <person name="Park Y."/>
            <person name="Beeman R.W."/>
            <person name="Lorenzen M.D."/>
            <person name="Butcher S."/>
            <person name="Manak J.R."/>
            <person name="Brown S.J."/>
        </authorList>
    </citation>
    <scope>GENOME REANNOTATION</scope>
    <source>
        <strain evidence="1 2">Georgia GA2</strain>
    </source>
</reference>
<evidence type="ECO:0000313" key="2">
    <source>
        <dbReference type="Proteomes" id="UP000007266"/>
    </source>
</evidence>
<dbReference type="Proteomes" id="UP000007266">
    <property type="component" value="Linkage group 3"/>
</dbReference>
<dbReference type="EMBL" id="KQ971319">
    <property type="protein sequence ID" value="KYB28829.1"/>
    <property type="molecule type" value="Genomic_DNA"/>
</dbReference>
<protein>
    <submittedName>
        <fullName evidence="1">Uncharacterized protein</fullName>
    </submittedName>
</protein>
<organism evidence="1 2">
    <name type="scientific">Tribolium castaneum</name>
    <name type="common">Red flour beetle</name>
    <dbReference type="NCBI Taxonomy" id="7070"/>
    <lineage>
        <taxon>Eukaryota</taxon>
        <taxon>Metazoa</taxon>
        <taxon>Ecdysozoa</taxon>
        <taxon>Arthropoda</taxon>
        <taxon>Hexapoda</taxon>
        <taxon>Insecta</taxon>
        <taxon>Pterygota</taxon>
        <taxon>Neoptera</taxon>
        <taxon>Endopterygota</taxon>
        <taxon>Coleoptera</taxon>
        <taxon>Polyphaga</taxon>
        <taxon>Cucujiformia</taxon>
        <taxon>Tenebrionidae</taxon>
        <taxon>Tenebrionidae incertae sedis</taxon>
        <taxon>Tribolium</taxon>
    </lineage>
</organism>
<keyword evidence="2" id="KW-1185">Reference proteome</keyword>
<dbReference type="AlphaFoldDB" id="A0A139WLE3"/>
<name>A0A139WLE3_TRICA</name>
<accession>A0A139WLE3</accession>
<gene>
    <name evidence="1" type="primary">AUGUSTUS-3.0.2_32315</name>
    <name evidence="1" type="ORF">TcasGA2_TC032315</name>
</gene>
<reference evidence="1 2" key="1">
    <citation type="journal article" date="2008" name="Nature">
        <title>The genome of the model beetle and pest Tribolium castaneum.</title>
        <authorList>
            <consortium name="Tribolium Genome Sequencing Consortium"/>
            <person name="Richards S."/>
            <person name="Gibbs R.A."/>
            <person name="Weinstock G.M."/>
            <person name="Brown S.J."/>
            <person name="Denell R."/>
            <person name="Beeman R.W."/>
            <person name="Gibbs R."/>
            <person name="Beeman R.W."/>
            <person name="Brown S.J."/>
            <person name="Bucher G."/>
            <person name="Friedrich M."/>
            <person name="Grimmelikhuijzen C.J."/>
            <person name="Klingler M."/>
            <person name="Lorenzen M."/>
            <person name="Richards S."/>
            <person name="Roth S."/>
            <person name="Schroder R."/>
            <person name="Tautz D."/>
            <person name="Zdobnov E.M."/>
            <person name="Muzny D."/>
            <person name="Gibbs R.A."/>
            <person name="Weinstock G.M."/>
            <person name="Attaway T."/>
            <person name="Bell S."/>
            <person name="Buhay C.J."/>
            <person name="Chandrabose M.N."/>
            <person name="Chavez D."/>
            <person name="Clerk-Blankenburg K.P."/>
            <person name="Cree A."/>
            <person name="Dao M."/>
            <person name="Davis C."/>
            <person name="Chacko J."/>
            <person name="Dinh H."/>
            <person name="Dugan-Rocha S."/>
            <person name="Fowler G."/>
            <person name="Garner T.T."/>
            <person name="Garnes J."/>
            <person name="Gnirke A."/>
            <person name="Hawes A."/>
            <person name="Hernandez J."/>
            <person name="Hines S."/>
            <person name="Holder M."/>
            <person name="Hume J."/>
            <person name="Jhangiani S.N."/>
            <person name="Joshi V."/>
            <person name="Khan Z.M."/>
            <person name="Jackson L."/>
            <person name="Kovar C."/>
            <person name="Kowis A."/>
            <person name="Lee S."/>
            <person name="Lewis L.R."/>
            <person name="Margolis J."/>
            <person name="Morgan M."/>
            <person name="Nazareth L.V."/>
            <person name="Nguyen N."/>
            <person name="Okwuonu G."/>
            <person name="Parker D."/>
            <person name="Richards S."/>
            <person name="Ruiz S.J."/>
            <person name="Santibanez J."/>
            <person name="Savard J."/>
            <person name="Scherer S.E."/>
            <person name="Schneider B."/>
            <person name="Sodergren E."/>
            <person name="Tautz D."/>
            <person name="Vattahil S."/>
            <person name="Villasana D."/>
            <person name="White C.S."/>
            <person name="Wright R."/>
            <person name="Park Y."/>
            <person name="Beeman R.W."/>
            <person name="Lord J."/>
            <person name="Oppert B."/>
            <person name="Lorenzen M."/>
            <person name="Brown S."/>
            <person name="Wang L."/>
            <person name="Savard J."/>
            <person name="Tautz D."/>
            <person name="Richards S."/>
            <person name="Weinstock G."/>
            <person name="Gibbs R.A."/>
            <person name="Liu Y."/>
            <person name="Worley K."/>
            <person name="Weinstock G."/>
            <person name="Elsik C.G."/>
            <person name="Reese J.T."/>
            <person name="Elhaik E."/>
            <person name="Landan G."/>
            <person name="Graur D."/>
            <person name="Arensburger P."/>
            <person name="Atkinson P."/>
            <person name="Beeman R.W."/>
            <person name="Beidler J."/>
            <person name="Brown S.J."/>
            <person name="Demuth J.P."/>
            <person name="Drury D.W."/>
            <person name="Du Y.Z."/>
            <person name="Fujiwara H."/>
            <person name="Lorenzen M."/>
            <person name="Maselli V."/>
            <person name="Osanai M."/>
            <person name="Park Y."/>
            <person name="Robertson H.M."/>
            <person name="Tu Z."/>
            <person name="Wang J.J."/>
            <person name="Wang S."/>
            <person name="Richards S."/>
            <person name="Song H."/>
            <person name="Zhang L."/>
            <person name="Sodergren E."/>
            <person name="Werner D."/>
            <person name="Stanke M."/>
            <person name="Morgenstern B."/>
            <person name="Solovyev V."/>
            <person name="Kosarev P."/>
            <person name="Brown G."/>
            <person name="Chen H.C."/>
            <person name="Ermolaeva O."/>
            <person name="Hlavina W."/>
            <person name="Kapustin Y."/>
            <person name="Kiryutin B."/>
            <person name="Kitts P."/>
            <person name="Maglott D."/>
            <person name="Pruitt K."/>
            <person name="Sapojnikov V."/>
            <person name="Souvorov A."/>
            <person name="Mackey A.J."/>
            <person name="Waterhouse R.M."/>
            <person name="Wyder S."/>
            <person name="Zdobnov E.M."/>
            <person name="Zdobnov E.M."/>
            <person name="Wyder S."/>
            <person name="Kriventseva E.V."/>
            <person name="Kadowaki T."/>
            <person name="Bork P."/>
            <person name="Aranda M."/>
            <person name="Bao R."/>
            <person name="Beermann A."/>
            <person name="Berns N."/>
            <person name="Bolognesi R."/>
            <person name="Bonneton F."/>
            <person name="Bopp D."/>
            <person name="Brown S.J."/>
            <person name="Bucher G."/>
            <person name="Butts T."/>
            <person name="Chaumot A."/>
            <person name="Denell R.E."/>
            <person name="Ferrier D.E."/>
            <person name="Friedrich M."/>
            <person name="Gordon C.M."/>
            <person name="Jindra M."/>
            <person name="Klingler M."/>
            <person name="Lan Q."/>
            <person name="Lattorff H.M."/>
            <person name="Laudet V."/>
            <person name="von Levetsow C."/>
            <person name="Liu Z."/>
            <person name="Lutz R."/>
            <person name="Lynch J.A."/>
            <person name="da Fonseca R.N."/>
            <person name="Posnien N."/>
            <person name="Reuter R."/>
            <person name="Roth S."/>
            <person name="Savard J."/>
            <person name="Schinko J.B."/>
            <person name="Schmitt C."/>
            <person name="Schoppmeier M."/>
            <person name="Schroder R."/>
            <person name="Shippy T.D."/>
            <person name="Simonnet F."/>
            <person name="Marques-Souza H."/>
            <person name="Tautz D."/>
            <person name="Tomoyasu Y."/>
            <person name="Trauner J."/>
            <person name="Van der Zee M."/>
            <person name="Vervoort M."/>
            <person name="Wittkopp N."/>
            <person name="Wimmer E.A."/>
            <person name="Yang X."/>
            <person name="Jones A.K."/>
            <person name="Sattelle D.B."/>
            <person name="Ebert P.R."/>
            <person name="Nelson D."/>
            <person name="Scott J.G."/>
            <person name="Beeman R.W."/>
            <person name="Muthukrishnan S."/>
            <person name="Kramer K.J."/>
            <person name="Arakane Y."/>
            <person name="Beeman R.W."/>
            <person name="Zhu Q."/>
            <person name="Hogenkamp D."/>
            <person name="Dixit R."/>
            <person name="Oppert B."/>
            <person name="Jiang H."/>
            <person name="Zou Z."/>
            <person name="Marshall J."/>
            <person name="Elpidina E."/>
            <person name="Vinokurov K."/>
            <person name="Oppert C."/>
            <person name="Zou Z."/>
            <person name="Evans J."/>
            <person name="Lu Z."/>
            <person name="Zhao P."/>
            <person name="Sumathipala N."/>
            <person name="Altincicek B."/>
            <person name="Vilcinskas A."/>
            <person name="Williams M."/>
            <person name="Hultmark D."/>
            <person name="Hetru C."/>
            <person name="Jiang H."/>
            <person name="Grimmelikhuijzen C.J."/>
            <person name="Hauser F."/>
            <person name="Cazzamali G."/>
            <person name="Williamson M."/>
            <person name="Park Y."/>
            <person name="Li B."/>
            <person name="Tanaka Y."/>
            <person name="Predel R."/>
            <person name="Neupert S."/>
            <person name="Schachtner J."/>
            <person name="Verleyen P."/>
            <person name="Raible F."/>
            <person name="Bork P."/>
            <person name="Friedrich M."/>
            <person name="Walden K.K."/>
            <person name="Robertson H.M."/>
            <person name="Angeli S."/>
            <person name="Foret S."/>
            <person name="Bucher G."/>
            <person name="Schuetz S."/>
            <person name="Maleszka R."/>
            <person name="Wimmer E.A."/>
            <person name="Beeman R.W."/>
            <person name="Lorenzen M."/>
            <person name="Tomoyasu Y."/>
            <person name="Miller S.C."/>
            <person name="Grossmann D."/>
            <person name="Bucher G."/>
        </authorList>
    </citation>
    <scope>NUCLEOTIDE SEQUENCE [LARGE SCALE GENOMIC DNA]</scope>
    <source>
        <strain evidence="1 2">Georgia GA2</strain>
    </source>
</reference>
<dbReference type="InParanoid" id="A0A139WLE3"/>
<proteinExistence type="predicted"/>
<evidence type="ECO:0000313" key="1">
    <source>
        <dbReference type="EMBL" id="KYB28829.1"/>
    </source>
</evidence>
<sequence length="202" mass="23006">MCVCDVYGIVCPHNSSISGTRYFLDEPAHAKYRKDTFSMIDEKIKPLKYKITCMPTPPNLPKGYLVSAIIFIKANANPWQRKRAKQPPNQFVINNRYTFVKQVKPRKQIIVFGKCTSLKKSADLILSLKDNYEFPEHILDGYVVDSEEFPMWTACVSIAPMVPNTIKKKEAVTTNLEKSCPHSPTESIADMLMNLEIEESVD</sequence>